<organism evidence="5 6">
    <name type="scientific">Oculimacula yallundae</name>
    <dbReference type="NCBI Taxonomy" id="86028"/>
    <lineage>
        <taxon>Eukaryota</taxon>
        <taxon>Fungi</taxon>
        <taxon>Dikarya</taxon>
        <taxon>Ascomycota</taxon>
        <taxon>Pezizomycotina</taxon>
        <taxon>Leotiomycetes</taxon>
        <taxon>Helotiales</taxon>
        <taxon>Ploettnerulaceae</taxon>
        <taxon>Oculimacula</taxon>
    </lineage>
</organism>
<dbReference type="InterPro" id="IPR027124">
    <property type="entry name" value="Swc5/CFDP1/2"/>
</dbReference>
<protein>
    <recommendedName>
        <fullName evidence="2">SWR1-complex protein 5</fullName>
    </recommendedName>
</protein>
<proteinExistence type="inferred from homology"/>
<accession>A0ABR4CYJ8</accession>
<dbReference type="PROSITE" id="PS51279">
    <property type="entry name" value="BCNT_C"/>
    <property type="match status" value="1"/>
</dbReference>
<feature type="region of interest" description="Disordered" evidence="3">
    <location>
        <begin position="230"/>
        <end position="254"/>
    </location>
</feature>
<comment type="similarity">
    <text evidence="1">Belongs to the SWC5 family.</text>
</comment>
<feature type="domain" description="BCNT-C" evidence="4">
    <location>
        <begin position="279"/>
        <end position="358"/>
    </location>
</feature>
<comment type="caution">
    <text evidence="5">The sequence shown here is derived from an EMBL/GenBank/DDBJ whole genome shotgun (WGS) entry which is preliminary data.</text>
</comment>
<dbReference type="PANTHER" id="PTHR48407">
    <property type="entry name" value="CRANIOFACIAL DEVELOPMENT PROTEIN 1"/>
    <property type="match status" value="1"/>
</dbReference>
<reference evidence="5 6" key="1">
    <citation type="journal article" date="2024" name="Commun. Biol.">
        <title>Comparative genomic analysis of thermophilic fungi reveals convergent evolutionary adaptations and gene losses.</title>
        <authorList>
            <person name="Steindorff A.S."/>
            <person name="Aguilar-Pontes M.V."/>
            <person name="Robinson A.J."/>
            <person name="Andreopoulos B."/>
            <person name="LaButti K."/>
            <person name="Kuo A."/>
            <person name="Mondo S."/>
            <person name="Riley R."/>
            <person name="Otillar R."/>
            <person name="Haridas S."/>
            <person name="Lipzen A."/>
            <person name="Grimwood J."/>
            <person name="Schmutz J."/>
            <person name="Clum A."/>
            <person name="Reid I.D."/>
            <person name="Moisan M.C."/>
            <person name="Butler G."/>
            <person name="Nguyen T.T.M."/>
            <person name="Dewar K."/>
            <person name="Conant G."/>
            <person name="Drula E."/>
            <person name="Henrissat B."/>
            <person name="Hansel C."/>
            <person name="Singer S."/>
            <person name="Hutchinson M.I."/>
            <person name="de Vries R.P."/>
            <person name="Natvig D.O."/>
            <person name="Powell A.J."/>
            <person name="Tsang A."/>
            <person name="Grigoriev I.V."/>
        </authorList>
    </citation>
    <scope>NUCLEOTIDE SEQUENCE [LARGE SCALE GENOMIC DNA]</scope>
    <source>
        <strain evidence="5 6">CBS 494.80</strain>
    </source>
</reference>
<sequence length="358" mass="39268">MPPELIPDDEEYASDEDSDFAPDAAPAPDAESSDEESEADEPATITKQPQPKKRKRGDDEEAEDVGFENSGDEAIMKEGSKSKRKKGKKNKDEIEDEGGEGGLVKTRSMRAQEVVEKKPLVNTAEATIDVDSVFEQMMSGKPTATEPKPTTEPTSVLSPNRPTSPETKRTTLTLPNGRTETSRSPSTLSEGPDSMIMIKRSYNFAGKVHTEQKLVPRNSAEAKLFLATNAPVSEAPEPVGTDPEDTLFTKPKRPLKKARRSIFEPVIELPLRTDLYFGTRKQSDITLVGGQTKVKKFNTVEKSAMDWAGFVDKEGIADELDAAGKSKGAYKARQEFLARVEAKKVEDDRKARGLPALL</sequence>
<dbReference type="Proteomes" id="UP001595075">
    <property type="component" value="Unassembled WGS sequence"/>
</dbReference>
<evidence type="ECO:0000313" key="6">
    <source>
        <dbReference type="Proteomes" id="UP001595075"/>
    </source>
</evidence>
<feature type="region of interest" description="Disordered" evidence="3">
    <location>
        <begin position="137"/>
        <end position="194"/>
    </location>
</feature>
<feature type="compositionally biased region" description="Acidic residues" evidence="3">
    <location>
        <begin position="31"/>
        <end position="41"/>
    </location>
</feature>
<evidence type="ECO:0000256" key="2">
    <source>
        <dbReference type="ARBA" id="ARBA00019138"/>
    </source>
</evidence>
<evidence type="ECO:0000256" key="1">
    <source>
        <dbReference type="ARBA" id="ARBA00010465"/>
    </source>
</evidence>
<dbReference type="EMBL" id="JAZHXI010000002">
    <property type="protein sequence ID" value="KAL2074955.1"/>
    <property type="molecule type" value="Genomic_DNA"/>
</dbReference>
<feature type="compositionally biased region" description="Polar residues" evidence="3">
    <location>
        <begin position="155"/>
        <end position="189"/>
    </location>
</feature>
<feature type="compositionally biased region" description="Low complexity" evidence="3">
    <location>
        <begin position="141"/>
        <end position="154"/>
    </location>
</feature>
<feature type="region of interest" description="Disordered" evidence="3">
    <location>
        <begin position="1"/>
        <end position="110"/>
    </location>
</feature>
<name>A0ABR4CYJ8_9HELO</name>
<keyword evidence="6" id="KW-1185">Reference proteome</keyword>
<dbReference type="InterPro" id="IPR011421">
    <property type="entry name" value="BCNT-C"/>
</dbReference>
<feature type="compositionally biased region" description="Acidic residues" evidence="3">
    <location>
        <begin position="1"/>
        <end position="20"/>
    </location>
</feature>
<gene>
    <name evidence="5" type="ORF">VTL71DRAFT_8735</name>
</gene>
<evidence type="ECO:0000313" key="5">
    <source>
        <dbReference type="EMBL" id="KAL2074955.1"/>
    </source>
</evidence>
<feature type="compositionally biased region" description="Low complexity" evidence="3">
    <location>
        <begin position="21"/>
        <end position="30"/>
    </location>
</feature>
<dbReference type="PANTHER" id="PTHR48407:SF1">
    <property type="entry name" value="CRANIOFACIAL DEVELOPMENT PROTEIN 1"/>
    <property type="match status" value="1"/>
</dbReference>
<dbReference type="Pfam" id="PF07572">
    <property type="entry name" value="BCNT"/>
    <property type="match status" value="1"/>
</dbReference>
<evidence type="ECO:0000256" key="3">
    <source>
        <dbReference type="SAM" id="MobiDB-lite"/>
    </source>
</evidence>
<evidence type="ECO:0000259" key="4">
    <source>
        <dbReference type="PROSITE" id="PS51279"/>
    </source>
</evidence>